<evidence type="ECO:0000256" key="1">
    <source>
        <dbReference type="ARBA" id="ARBA00023118"/>
    </source>
</evidence>
<sequence length="386" mass="45002">MLFHPIDTKEAFNPANKSEIAHLWYHVHYDQFTLNERNKKGKYVPKKEFDSIPIRRELMKIAENTIQQQKRALVDLSSYYHIRQLKAKPIARIVHGLGGGHVRETSLTLHPVYGIPYIPASSLKGVVRNWFIQTYCDGNENQLALHPKGSLVLGTQEQRGMVQFHDIFLTNDLRIEPDILTVHFKDYYSGRKAATDDQRPNPVTFLSVTVSDVDIYVTSNKYDDSSSEELLKEAANWTAQALSELGIGSKTSSGYGYFTNIEDVTETEFLPYVEMRKLEREKQKIIEIEQKQKEEEEKRRKEEESRLAEMSDEERLVFLIERLTNSSVDEEKSKTELYNEVIEQKNQQAAQALKAYWQRIGQWKVKKQKKKQYEKVQAIKQLLNER</sequence>
<dbReference type="NCBIfam" id="TIGR01898">
    <property type="entry name" value="cas_TM1791_cmr6"/>
    <property type="match status" value="1"/>
</dbReference>
<evidence type="ECO:0000256" key="2">
    <source>
        <dbReference type="SAM" id="Coils"/>
    </source>
</evidence>
<feature type="domain" description="CRISPR type III-associated protein" evidence="3">
    <location>
        <begin position="98"/>
        <end position="258"/>
    </location>
</feature>
<dbReference type="RefSeq" id="WP_063386978.1">
    <property type="nucleotide sequence ID" value="NZ_LWBR01000010.1"/>
</dbReference>
<organism evidence="4 5">
    <name type="scientific">Aeribacillus pallidus</name>
    <dbReference type="NCBI Taxonomy" id="33936"/>
    <lineage>
        <taxon>Bacteria</taxon>
        <taxon>Bacillati</taxon>
        <taxon>Bacillota</taxon>
        <taxon>Bacilli</taxon>
        <taxon>Bacillales</taxon>
        <taxon>Bacillaceae</taxon>
        <taxon>Aeribacillus</taxon>
    </lineage>
</organism>
<keyword evidence="1" id="KW-0051">Antiviral defense</keyword>
<protein>
    <submittedName>
        <fullName evidence="4">Type III-B CRISPR module RAMP protein Cmr6</fullName>
    </submittedName>
</protein>
<dbReference type="OrthoDB" id="9813956at2"/>
<dbReference type="EMBL" id="LWBR01000010">
    <property type="protein sequence ID" value="KZN97402.1"/>
    <property type="molecule type" value="Genomic_DNA"/>
</dbReference>
<dbReference type="GO" id="GO:0051607">
    <property type="term" value="P:defense response to virus"/>
    <property type="evidence" value="ECO:0007669"/>
    <property type="project" value="UniProtKB-KW"/>
</dbReference>
<gene>
    <name evidence="4" type="ORF">AZI98_03870</name>
</gene>
<name>A0A165YSH9_9BACI</name>
<dbReference type="PANTHER" id="PTHR39965">
    <property type="entry name" value="CRISPR SYSTEM CMR SUBUNIT CMR6"/>
    <property type="match status" value="1"/>
</dbReference>
<comment type="caution">
    <text evidence="4">The sequence shown here is derived from an EMBL/GenBank/DDBJ whole genome shotgun (WGS) entry which is preliminary data.</text>
</comment>
<proteinExistence type="predicted"/>
<keyword evidence="5" id="KW-1185">Reference proteome</keyword>
<keyword evidence="2" id="KW-0175">Coiled coil</keyword>
<dbReference type="InterPro" id="IPR005537">
    <property type="entry name" value="RAMP_III_fam"/>
</dbReference>
<dbReference type="STRING" id="33936.AZI98_03870"/>
<evidence type="ECO:0000313" key="5">
    <source>
        <dbReference type="Proteomes" id="UP000076476"/>
    </source>
</evidence>
<evidence type="ECO:0000259" key="3">
    <source>
        <dbReference type="Pfam" id="PF03787"/>
    </source>
</evidence>
<evidence type="ECO:0000313" key="4">
    <source>
        <dbReference type="EMBL" id="KZN97402.1"/>
    </source>
</evidence>
<dbReference type="InterPro" id="IPR010172">
    <property type="entry name" value="CRISPR-assoc_prot_TM1791"/>
</dbReference>
<dbReference type="PANTHER" id="PTHR39965:SF1">
    <property type="entry name" value="CRISPR SYSTEM CMR SUBUNIT CMR6"/>
    <property type="match status" value="1"/>
</dbReference>
<accession>A0A165YSH9</accession>
<dbReference type="Proteomes" id="UP000076476">
    <property type="component" value="Unassembled WGS sequence"/>
</dbReference>
<reference evidence="4 5" key="1">
    <citation type="submission" date="2016-04" db="EMBL/GenBank/DDBJ databases">
        <title>Draft genome sequence of Aeribacillus pallidus 8m3 from petroleum reservoir.</title>
        <authorList>
            <person name="Poltaraus A.B."/>
            <person name="Nazina T.N."/>
            <person name="Tourova T.P."/>
            <person name="Malakho S.M."/>
            <person name="Korshunova A.V."/>
            <person name="Sokolova D.S."/>
        </authorList>
    </citation>
    <scope>NUCLEOTIDE SEQUENCE [LARGE SCALE GENOMIC DNA]</scope>
    <source>
        <strain evidence="4 5">8m3</strain>
    </source>
</reference>
<feature type="coiled-coil region" evidence="2">
    <location>
        <begin position="275"/>
        <end position="313"/>
    </location>
</feature>
<dbReference type="Pfam" id="PF03787">
    <property type="entry name" value="RAMPs"/>
    <property type="match status" value="1"/>
</dbReference>
<dbReference type="AlphaFoldDB" id="A0A165YSH9"/>